<dbReference type="InterPro" id="IPR001670">
    <property type="entry name" value="ADH_Fe/GldA"/>
</dbReference>
<keyword evidence="7" id="KW-1185">Reference proteome</keyword>
<dbReference type="EMBL" id="JAATHJ010000015">
    <property type="protein sequence ID" value="NJP38051.1"/>
    <property type="molecule type" value="Genomic_DNA"/>
</dbReference>
<keyword evidence="3" id="KW-0520">NAD</keyword>
<dbReference type="AlphaFoldDB" id="A0A969PPL4"/>
<evidence type="ECO:0000313" key="6">
    <source>
        <dbReference type="EMBL" id="NJP38051.1"/>
    </source>
</evidence>
<dbReference type="CDD" id="cd08189">
    <property type="entry name" value="Fe-ADH-like"/>
    <property type="match status" value="1"/>
</dbReference>
<protein>
    <submittedName>
        <fullName evidence="6">Iron-containing alcohol dehydrogenase</fullName>
    </submittedName>
</protein>
<dbReference type="Gene3D" id="3.40.50.1970">
    <property type="match status" value="1"/>
</dbReference>
<dbReference type="GO" id="GO:0004022">
    <property type="term" value="F:alcohol dehydrogenase (NAD+) activity"/>
    <property type="evidence" value="ECO:0007669"/>
    <property type="project" value="TreeGrafter"/>
</dbReference>
<evidence type="ECO:0000313" key="7">
    <source>
        <dbReference type="Proteomes" id="UP000752012"/>
    </source>
</evidence>
<dbReference type="InterPro" id="IPR056798">
    <property type="entry name" value="ADH_Fe_C"/>
</dbReference>
<feature type="domain" description="Fe-containing alcohol dehydrogenase-like C-terminal" evidence="5">
    <location>
        <begin position="203"/>
        <end position="388"/>
    </location>
</feature>
<sequence>MQLFSRAIQTGFYIATPFLPWRTPELLEGPGALKRLPALLQHRGTSRAVIVTDAGVEKNVIPASFYDQLEMKGLRFHVWNDVTTDPTAEQAARLAEHLEETKAEAVIAIGGGSVIDCAKAARALLARPDKSLPDMKGVLKIRRRGLMLAAVPTTAGTGSEATAAAVVTDPALHEKYALIDTCLIPDIAVLDATLTTGLPKRLTAATGMDALTHAVEAFISRSRTNETDRHAAEAVRLLLKHLPDVYADGHNLENKRLVLHASHLAGLAFTKAFVGNVHALAHKLGAVYGIPHGEANAMLLVPVLRQYGSEVHPRLEKLSAAAGLGTDGARFIDKLEHLREELELPAGTDKLRIADYPVIARTALREANPLYPVPVIFDERDVYEVLRTIHL</sequence>
<keyword evidence="2" id="KW-0560">Oxidoreductase</keyword>
<feature type="domain" description="Alcohol dehydrogenase iron-type/glycerol dehydrogenase GldA" evidence="4">
    <location>
        <begin position="25"/>
        <end position="191"/>
    </location>
</feature>
<dbReference type="InterPro" id="IPR018211">
    <property type="entry name" value="ADH_Fe_CS"/>
</dbReference>
<dbReference type="PROSITE" id="PS00913">
    <property type="entry name" value="ADH_IRON_1"/>
    <property type="match status" value="1"/>
</dbReference>
<dbReference type="FunFam" id="3.40.50.1970:FF:000003">
    <property type="entry name" value="Alcohol dehydrogenase, iron-containing"/>
    <property type="match status" value="1"/>
</dbReference>
<evidence type="ECO:0000256" key="3">
    <source>
        <dbReference type="ARBA" id="ARBA00023027"/>
    </source>
</evidence>
<dbReference type="InterPro" id="IPR039697">
    <property type="entry name" value="Alcohol_dehydrogenase_Fe"/>
</dbReference>
<evidence type="ECO:0000259" key="5">
    <source>
        <dbReference type="Pfam" id="PF25137"/>
    </source>
</evidence>
<dbReference type="PANTHER" id="PTHR11496">
    <property type="entry name" value="ALCOHOL DEHYDROGENASE"/>
    <property type="match status" value="1"/>
</dbReference>
<gene>
    <name evidence="6" type="ORF">HCN83_10705</name>
</gene>
<evidence type="ECO:0000256" key="2">
    <source>
        <dbReference type="ARBA" id="ARBA00023002"/>
    </source>
</evidence>
<dbReference type="GO" id="GO:0046872">
    <property type="term" value="F:metal ion binding"/>
    <property type="evidence" value="ECO:0007669"/>
    <property type="project" value="InterPro"/>
</dbReference>
<comment type="similarity">
    <text evidence="1">Belongs to the iron-containing alcohol dehydrogenase family.</text>
</comment>
<dbReference type="SUPFAM" id="SSF56796">
    <property type="entry name" value="Dehydroquinate synthase-like"/>
    <property type="match status" value="1"/>
</dbReference>
<evidence type="ECO:0000256" key="1">
    <source>
        <dbReference type="ARBA" id="ARBA00007358"/>
    </source>
</evidence>
<dbReference type="Proteomes" id="UP000752012">
    <property type="component" value="Unassembled WGS sequence"/>
</dbReference>
<reference evidence="6 7" key="1">
    <citation type="submission" date="2020-03" db="EMBL/GenBank/DDBJ databases">
        <title>Assessment of the enzymatic potential of alkaline-tolerant lipase obtained from Bacillus luteus H11 (technogenic soil) for the bioremediation of saline soils contaminated with petroleum substances.</title>
        <authorList>
            <person name="Kalwasinska A."/>
        </authorList>
    </citation>
    <scope>NUCLEOTIDE SEQUENCE [LARGE SCALE GENOMIC DNA]</scope>
    <source>
        <strain evidence="6 7">H11</strain>
    </source>
</reference>
<accession>A0A969PPL4</accession>
<dbReference type="PANTHER" id="PTHR11496:SF102">
    <property type="entry name" value="ALCOHOL DEHYDROGENASE 4"/>
    <property type="match status" value="1"/>
</dbReference>
<evidence type="ECO:0000259" key="4">
    <source>
        <dbReference type="Pfam" id="PF00465"/>
    </source>
</evidence>
<dbReference type="Pfam" id="PF25137">
    <property type="entry name" value="ADH_Fe_C"/>
    <property type="match status" value="1"/>
</dbReference>
<dbReference type="Pfam" id="PF00465">
    <property type="entry name" value="Fe-ADH"/>
    <property type="match status" value="1"/>
</dbReference>
<dbReference type="Gene3D" id="1.20.1090.10">
    <property type="entry name" value="Dehydroquinate synthase-like - alpha domain"/>
    <property type="match status" value="1"/>
</dbReference>
<organism evidence="6 7">
    <name type="scientific">Alkalicoccus luteus</name>
    <dbReference type="NCBI Taxonomy" id="1237094"/>
    <lineage>
        <taxon>Bacteria</taxon>
        <taxon>Bacillati</taxon>
        <taxon>Bacillota</taxon>
        <taxon>Bacilli</taxon>
        <taxon>Bacillales</taxon>
        <taxon>Bacillaceae</taxon>
        <taxon>Alkalicoccus</taxon>
    </lineage>
</organism>
<proteinExistence type="inferred from homology"/>
<dbReference type="PROSITE" id="PS00060">
    <property type="entry name" value="ADH_IRON_2"/>
    <property type="match status" value="1"/>
</dbReference>
<comment type="caution">
    <text evidence="6">The sequence shown here is derived from an EMBL/GenBank/DDBJ whole genome shotgun (WGS) entry which is preliminary data.</text>
</comment>
<name>A0A969PPL4_9BACI</name>
<dbReference type="RefSeq" id="WP_168007136.1">
    <property type="nucleotide sequence ID" value="NZ_JAATHJ010000015.1"/>
</dbReference>